<dbReference type="EC" id="1.8.4.11" evidence="2"/>
<dbReference type="InterPro" id="IPR002569">
    <property type="entry name" value="Met_Sox_Rdtase_MsrA_dom"/>
</dbReference>
<feature type="domain" description="Peptide methionine sulphoxide reductase MsrA" evidence="5">
    <location>
        <begin position="129"/>
        <end position="297"/>
    </location>
</feature>
<dbReference type="Pfam" id="PF01625">
    <property type="entry name" value="PMSR"/>
    <property type="match status" value="1"/>
</dbReference>
<evidence type="ECO:0000259" key="5">
    <source>
        <dbReference type="Pfam" id="PF01625"/>
    </source>
</evidence>
<keyword evidence="3" id="KW-0560">Oxidoreductase</keyword>
<gene>
    <name evidence="6" type="ORF">ASEP1449_LOCUS10642</name>
</gene>
<proteinExistence type="inferred from homology"/>
<evidence type="ECO:0000256" key="2">
    <source>
        <dbReference type="ARBA" id="ARBA00012502"/>
    </source>
</evidence>
<accession>A0A7S2XNU4</accession>
<dbReference type="Gene3D" id="3.30.1060.10">
    <property type="entry name" value="Peptide methionine sulphoxide reductase MsrA"/>
    <property type="match status" value="1"/>
</dbReference>
<protein>
    <recommendedName>
        <fullName evidence="2">peptide-methionine (S)-S-oxide reductase</fullName>
        <ecNumber evidence="2">1.8.4.11</ecNumber>
    </recommendedName>
    <alternativeName>
        <fullName evidence="4">Peptide-methionine (S)-S-oxide reductase</fullName>
    </alternativeName>
</protein>
<dbReference type="SUPFAM" id="SSF55068">
    <property type="entry name" value="Peptide methionine sulfoxide reductase"/>
    <property type="match status" value="1"/>
</dbReference>
<name>A0A7S2XNU4_9STRA</name>
<evidence type="ECO:0000313" key="6">
    <source>
        <dbReference type="EMBL" id="CAD9818810.1"/>
    </source>
</evidence>
<dbReference type="InterPro" id="IPR036509">
    <property type="entry name" value="Met_Sox_Rdtase_MsrA_sf"/>
</dbReference>
<dbReference type="GO" id="GO:0008113">
    <property type="term" value="F:peptide-methionine (S)-S-oxide reductase activity"/>
    <property type="evidence" value="ECO:0007669"/>
    <property type="project" value="UniProtKB-EC"/>
</dbReference>
<comment type="similarity">
    <text evidence="1">Belongs to the MsrA Met sulfoxide reductase family.</text>
</comment>
<evidence type="ECO:0000256" key="4">
    <source>
        <dbReference type="ARBA" id="ARBA00030643"/>
    </source>
</evidence>
<organism evidence="6">
    <name type="scientific">Attheya septentrionalis</name>
    <dbReference type="NCBI Taxonomy" id="420275"/>
    <lineage>
        <taxon>Eukaryota</taxon>
        <taxon>Sar</taxon>
        <taxon>Stramenopiles</taxon>
        <taxon>Ochrophyta</taxon>
        <taxon>Bacillariophyta</taxon>
        <taxon>Coscinodiscophyceae</taxon>
        <taxon>Chaetocerotophycidae</taxon>
        <taxon>Chaetocerotales</taxon>
        <taxon>Attheyaceae</taxon>
        <taxon>Attheya</taxon>
    </lineage>
</organism>
<evidence type="ECO:0000256" key="1">
    <source>
        <dbReference type="ARBA" id="ARBA00005591"/>
    </source>
</evidence>
<reference evidence="6" key="1">
    <citation type="submission" date="2021-01" db="EMBL/GenBank/DDBJ databases">
        <authorList>
            <person name="Corre E."/>
            <person name="Pelletier E."/>
            <person name="Niang G."/>
            <person name="Scheremetjew M."/>
            <person name="Finn R."/>
            <person name="Kale V."/>
            <person name="Holt S."/>
            <person name="Cochrane G."/>
            <person name="Meng A."/>
            <person name="Brown T."/>
            <person name="Cohen L."/>
        </authorList>
    </citation>
    <scope>NUCLEOTIDE SEQUENCE</scope>
    <source>
        <strain evidence="6">CCMP2084</strain>
    </source>
</reference>
<evidence type="ECO:0000256" key="3">
    <source>
        <dbReference type="ARBA" id="ARBA00023002"/>
    </source>
</evidence>
<sequence length="342" mass="37355">MRHHQFEVVGQQPHYDNIIKQIHCRQKFVHFALSTSHPRRKKAQHFNSMTAFYPHRLFLCASVVLVAGRIAHGFNLGGTPRQQSKSNVVDSRRTFISSLVAGGLVAGTSLIANPSPSMAADGGEEDIEVYFGCGCFWHVQHEFVEAERRILGRTNDMTLTSRAGYAGGKAGAKDGKVCYHNGARIADYGSLGHAEVVRLKIPPSSFKDFAEEYCKLFDAQGNRADQGGDKGLEYRNLVGVPGGNQSIYAQQLVEASKAMGDKLDFAKGKGDDPDARATTFVMDTANFPFFVGEQYHQFHDGFKFGENYPDSYNNIANKLAKEGTLGVSNCPNGLLGIGALGL</sequence>
<dbReference type="EMBL" id="HBHQ01015930">
    <property type="protein sequence ID" value="CAD9818810.1"/>
    <property type="molecule type" value="Transcribed_RNA"/>
</dbReference>
<dbReference type="AlphaFoldDB" id="A0A7S2XNU4"/>